<feature type="active site" description="Charge relay system" evidence="5">
    <location>
        <position position="134"/>
    </location>
</feature>
<evidence type="ECO:0000256" key="1">
    <source>
        <dbReference type="ARBA" id="ARBA00011073"/>
    </source>
</evidence>
<keyword evidence="6" id="KW-0732">Signal</keyword>
<comment type="similarity">
    <text evidence="1 5">Belongs to the peptidase S8 family.</text>
</comment>
<dbReference type="InterPro" id="IPR051048">
    <property type="entry name" value="Peptidase_S8/S53_subtilisin"/>
</dbReference>
<keyword evidence="4 5" id="KW-0720">Serine protease</keyword>
<feature type="signal peptide" evidence="6">
    <location>
        <begin position="1"/>
        <end position="26"/>
    </location>
</feature>
<dbReference type="Pfam" id="PF00082">
    <property type="entry name" value="Peptidase_S8"/>
    <property type="match status" value="1"/>
</dbReference>
<dbReference type="InterPro" id="IPR034058">
    <property type="entry name" value="TagA/B/C/D_pept_dom"/>
</dbReference>
<dbReference type="Gene3D" id="2.60.40.2030">
    <property type="match status" value="1"/>
</dbReference>
<keyword evidence="2 5" id="KW-0645">Protease</keyword>
<evidence type="ECO:0000256" key="4">
    <source>
        <dbReference type="ARBA" id="ARBA00022825"/>
    </source>
</evidence>
<dbReference type="SUPFAM" id="SSF49785">
    <property type="entry name" value="Galactose-binding domain-like"/>
    <property type="match status" value="1"/>
</dbReference>
<dbReference type="Proteomes" id="UP000537126">
    <property type="component" value="Unassembled WGS sequence"/>
</dbReference>
<dbReference type="PRINTS" id="PR00723">
    <property type="entry name" value="SUBTILISIN"/>
</dbReference>
<dbReference type="PROSITE" id="PS00138">
    <property type="entry name" value="SUBTILASE_SER"/>
    <property type="match status" value="1"/>
</dbReference>
<keyword evidence="9" id="KW-1185">Reference proteome</keyword>
<dbReference type="PANTHER" id="PTHR43399">
    <property type="entry name" value="SUBTILISIN-RELATED"/>
    <property type="match status" value="1"/>
</dbReference>
<feature type="domain" description="Peptidase S8/S53" evidence="7">
    <location>
        <begin position="162"/>
        <end position="401"/>
    </location>
</feature>
<keyword evidence="3 5" id="KW-0378">Hydrolase</keyword>
<reference evidence="8 9" key="1">
    <citation type="submission" date="2020-03" db="EMBL/GenBank/DDBJ databases">
        <title>Genomic Encyclopedia of Type Strains, Phase IV (KMG-IV): sequencing the most valuable type-strain genomes for metagenomic binning, comparative biology and taxonomic classification.</title>
        <authorList>
            <person name="Goeker M."/>
        </authorList>
    </citation>
    <scope>NUCLEOTIDE SEQUENCE [LARGE SCALE GENOMIC DNA]</scope>
    <source>
        <strain evidence="8 9">DSM 5718</strain>
    </source>
</reference>
<evidence type="ECO:0000256" key="2">
    <source>
        <dbReference type="ARBA" id="ARBA00022670"/>
    </source>
</evidence>
<dbReference type="SUPFAM" id="SSF52743">
    <property type="entry name" value="Subtilisin-like"/>
    <property type="match status" value="1"/>
</dbReference>
<comment type="caution">
    <text evidence="8">The sequence shown here is derived from an EMBL/GenBank/DDBJ whole genome shotgun (WGS) entry which is preliminary data.</text>
</comment>
<dbReference type="AlphaFoldDB" id="A0A846MSR5"/>
<evidence type="ECO:0000256" key="6">
    <source>
        <dbReference type="SAM" id="SignalP"/>
    </source>
</evidence>
<feature type="chain" id="PRO_5032362013" description="Peptidase S8/S53 domain-containing protein" evidence="6">
    <location>
        <begin position="27"/>
        <end position="1219"/>
    </location>
</feature>
<dbReference type="EMBL" id="JAASRN010000006">
    <property type="protein sequence ID" value="NIK74748.1"/>
    <property type="molecule type" value="Genomic_DNA"/>
</dbReference>
<sequence length="1219" mass="130604">MKCFALFKKVTVSVCLFLLGYGAGWAQTPAQLAKIRAASNLKVLYALQERLQEEYTTQRRLIEAWSTRHRQPIRGVDEKGRYFELQRILPDGTPIYYITENLNAAITTRTNTLWNGGSLGLNIEGQGMVAREWDGGGVLNTHQEFGGRVILGDGVTYAGGAGPNHATHVAGTIIAAGVSPNAHGMAPQAQLRSFDWNNDKAEMAAEAAAGALVSNHSYGYNSAMLPRWMFGFYDSEAAAWDNITYNAPYYLPLKAAGNDRGAGYNAGDGGYDLITGAATAKNVLVVAAVDDVLSYTGPGSVIMSSFSSWGPTDDGRIKPDISANGVNVYSSVGPANNNYATYSGTSMATPNATGTLLLLQQYYASLNAGNFMRSATLRGLVIHTADEAGAAPGPDYSFGWGLLNAEKAALTIRDAATTGGALIEERTLNNGSSYVFNVTALGLAPLEVTICWTDPAGTPPPSGTEDPANLMLVNDLDIRVSDGVTTYYPWRLNPASPTAAATTGDNFRDNVEKIYIASPTPGATYTIIVSHKGTLRNGSQDYSLIVTGITTLTPLISFFTGSMSSTETPTAGPLAGDCRAYTDVSIPVRITKAPSVDNTVALLFGGSAVRGVDYDVVGSSTLVFPAGSLAARNIVLRLYDDYATEASETISISLNITAGGASLGSYPVMTLTLLDNDPAPIPPNLGGELLGEDFEGGGAGWSIATTGVSSVNTWRVGDRNLIAGTQSAYVSQGDNNWRYNKADNASVLLVSPVIDATTMPYNDLQLSFKMLCNGEEVGGTFYDYGLVAIVDEGISTIQAVIGGPYQGITTVTAQTLNIPAQFKGTRFRIAFWWINDNSRGNDPAFVVDDIQVRALPFAGTPVQYSVSANPAGNTYYFGPNDTLYVRDSNTGNLMVRLENLSSHNYGCTQVYVDREGTGASSFIDTNPANAVTDKTLRIIPANNNPTGSYRIRLYFLNTEIAGWETVTGKSFTTDMQIAKYPGAIASASNPSLVSYASSLQRGNYGFNAQWIEGTFFNGFSGFAGQGGGFVPLPVELLSLQAQWTDKQRVALRWEVADDAHISEYWVERSIKGSQDFLRVAERRANKAASRSANGKVYEVMDDVGNMPAGEAPYYRLGMKTTDGKLSYSAVVTPGARTFDFAVYPTVVSGNITIELPYLSEEVQIQCIDVHGRSFDIERVSLSGEGRRIATSMEHLPAGVYVLQLRYSNGQVLQKKIVKH</sequence>
<dbReference type="InterPro" id="IPR036852">
    <property type="entry name" value="Peptidase_S8/S53_dom_sf"/>
</dbReference>
<dbReference type="RefSeq" id="WP_166920826.1">
    <property type="nucleotide sequence ID" value="NZ_JAASRN010000006.1"/>
</dbReference>
<dbReference type="InterPro" id="IPR008979">
    <property type="entry name" value="Galactose-bd-like_sf"/>
</dbReference>
<name>A0A846MSR5_9BACT</name>
<dbReference type="PROSITE" id="PS51892">
    <property type="entry name" value="SUBTILASE"/>
    <property type="match status" value="1"/>
</dbReference>
<dbReference type="SUPFAM" id="SSF141072">
    <property type="entry name" value="CalX-like"/>
    <property type="match status" value="1"/>
</dbReference>
<dbReference type="Gene3D" id="2.60.120.380">
    <property type="match status" value="1"/>
</dbReference>
<dbReference type="PANTHER" id="PTHR43399:SF4">
    <property type="entry name" value="CELL WALL-ASSOCIATED PROTEASE"/>
    <property type="match status" value="1"/>
</dbReference>
<evidence type="ECO:0000259" key="7">
    <source>
        <dbReference type="Pfam" id="PF00082"/>
    </source>
</evidence>
<organism evidence="8 9">
    <name type="scientific">Thermonema lapsum</name>
    <dbReference type="NCBI Taxonomy" id="28195"/>
    <lineage>
        <taxon>Bacteria</taxon>
        <taxon>Pseudomonadati</taxon>
        <taxon>Bacteroidota</taxon>
        <taxon>Cytophagia</taxon>
        <taxon>Cytophagales</taxon>
        <taxon>Thermonemataceae</taxon>
        <taxon>Thermonema</taxon>
    </lineage>
</organism>
<evidence type="ECO:0000256" key="5">
    <source>
        <dbReference type="PROSITE-ProRule" id="PRU01240"/>
    </source>
</evidence>
<proteinExistence type="inferred from homology"/>
<dbReference type="GO" id="GO:0004252">
    <property type="term" value="F:serine-type endopeptidase activity"/>
    <property type="evidence" value="ECO:0007669"/>
    <property type="project" value="UniProtKB-UniRule"/>
</dbReference>
<gene>
    <name evidence="8" type="ORF">FHS56_002281</name>
</gene>
<dbReference type="Gene3D" id="3.40.50.200">
    <property type="entry name" value="Peptidase S8/S53 domain"/>
    <property type="match status" value="1"/>
</dbReference>
<accession>A0A846MSR5</accession>
<dbReference type="InterPro" id="IPR000209">
    <property type="entry name" value="Peptidase_S8/S53_dom"/>
</dbReference>
<dbReference type="InterPro" id="IPR038081">
    <property type="entry name" value="CalX-like_sf"/>
</dbReference>
<dbReference type="CDD" id="cd04842">
    <property type="entry name" value="Peptidases_S8_Kp43_protease"/>
    <property type="match status" value="1"/>
</dbReference>
<evidence type="ECO:0000313" key="9">
    <source>
        <dbReference type="Proteomes" id="UP000537126"/>
    </source>
</evidence>
<evidence type="ECO:0000313" key="8">
    <source>
        <dbReference type="EMBL" id="NIK74748.1"/>
    </source>
</evidence>
<dbReference type="InterPro" id="IPR023828">
    <property type="entry name" value="Peptidase_S8_Ser-AS"/>
</dbReference>
<evidence type="ECO:0000256" key="3">
    <source>
        <dbReference type="ARBA" id="ARBA00022801"/>
    </source>
</evidence>
<dbReference type="InterPro" id="IPR015500">
    <property type="entry name" value="Peptidase_S8_subtilisin-rel"/>
</dbReference>
<dbReference type="GO" id="GO:0006508">
    <property type="term" value="P:proteolysis"/>
    <property type="evidence" value="ECO:0007669"/>
    <property type="project" value="UniProtKB-KW"/>
</dbReference>
<protein>
    <recommendedName>
        <fullName evidence="7">Peptidase S8/S53 domain-containing protein</fullName>
    </recommendedName>
</protein>
<feature type="active site" description="Charge relay system" evidence="5">
    <location>
        <position position="346"/>
    </location>
</feature>
<feature type="active site" description="Charge relay system" evidence="5">
    <location>
        <position position="165"/>
    </location>
</feature>